<keyword evidence="8" id="KW-1185">Reference proteome</keyword>
<dbReference type="PANTHER" id="PTHR43409">
    <property type="entry name" value="ANAEROBIC MAGNESIUM-PROTOPORPHYRIN IX MONOMETHYL ESTER CYCLASE-RELATED"/>
    <property type="match status" value="1"/>
</dbReference>
<dbReference type="EMBL" id="FSQZ01000001">
    <property type="protein sequence ID" value="SIN76477.1"/>
    <property type="molecule type" value="Genomic_DNA"/>
</dbReference>
<dbReference type="Pfam" id="PF04055">
    <property type="entry name" value="Radical_SAM"/>
    <property type="match status" value="1"/>
</dbReference>
<keyword evidence="2" id="KW-0949">S-adenosyl-L-methionine</keyword>
<keyword evidence="4" id="KW-0408">Iron</keyword>
<evidence type="ECO:0000313" key="8">
    <source>
        <dbReference type="Proteomes" id="UP000185093"/>
    </source>
</evidence>
<sequence>MGDYSSFLKSLSHKNILGINPPVFDFAFFDLWAKPLGLLYILDYLRDLGNDVSLIDCIYEGRSKPKTFGRHKTQRARVEKPDAYRDIPRRFYHFGMTKEAFEERLSQVKRPDVILVTSGMTYWYLGVKWCIDIIKRHFPDIPLLLGGIYAQLCPDHAQTLGVDGVQTCQLNLPLRRPALDLYDNPEYGVTVTSIGCPLHCRYCASGKLWPQYSRRPTEEVIAEISFQASIPTVKDMAFYDDALLMDKERHFYPLCERLKDGFSDLRFHTPNGLHVREIDELCARYLFKVGFKTIRLSFEGTDPAVQRASSDKVCNLQYVQAVKNLLKAGYSLNDIETYILVGLPGQSYESVKEAILFVKSLGATAKLAEYSPIPGTPMFDECAKSFPQFRTEPLYQNNTAYCGYMTPDITQDQLQELKDLANGR</sequence>
<dbReference type="SMART" id="SM00729">
    <property type="entry name" value="Elp3"/>
    <property type="match status" value="1"/>
</dbReference>
<dbReference type="InterPro" id="IPR058240">
    <property type="entry name" value="rSAM_sf"/>
</dbReference>
<dbReference type="SUPFAM" id="SSF102114">
    <property type="entry name" value="Radical SAM enzymes"/>
    <property type="match status" value="1"/>
</dbReference>
<dbReference type="Gene3D" id="3.80.30.20">
    <property type="entry name" value="tm_1862 like domain"/>
    <property type="match status" value="1"/>
</dbReference>
<dbReference type="PANTHER" id="PTHR43409:SF15">
    <property type="entry name" value="PUTATIVE-RELATED"/>
    <property type="match status" value="1"/>
</dbReference>
<evidence type="ECO:0000256" key="5">
    <source>
        <dbReference type="ARBA" id="ARBA00023014"/>
    </source>
</evidence>
<accession>A0ABY1JF22</accession>
<dbReference type="InterPro" id="IPR036724">
    <property type="entry name" value="Cobalamin-bd_sf"/>
</dbReference>
<name>A0ABY1JF22_9BACT</name>
<reference evidence="7 8" key="1">
    <citation type="submission" date="2016-11" db="EMBL/GenBank/DDBJ databases">
        <authorList>
            <person name="Varghese N."/>
            <person name="Submissions S."/>
        </authorList>
    </citation>
    <scope>NUCLEOTIDE SEQUENCE [LARGE SCALE GENOMIC DNA]</scope>
    <source>
        <strain evidence="7 8">DSM 20664</strain>
    </source>
</reference>
<dbReference type="Proteomes" id="UP000185093">
    <property type="component" value="Unassembled WGS sequence"/>
</dbReference>
<dbReference type="InterPro" id="IPR006638">
    <property type="entry name" value="Elp3/MiaA/NifB-like_rSAM"/>
</dbReference>
<dbReference type="SFLD" id="SFLDS00029">
    <property type="entry name" value="Radical_SAM"/>
    <property type="match status" value="1"/>
</dbReference>
<comment type="cofactor">
    <cofactor evidence="1">
        <name>[4Fe-4S] cluster</name>
        <dbReference type="ChEBI" id="CHEBI:49883"/>
    </cofactor>
</comment>
<gene>
    <name evidence="7" type="ORF">SAMN05444368_1787</name>
</gene>
<protein>
    <submittedName>
        <fullName evidence="7">Radical SAM superfamily enzyme YgiQ, UPF0313 family</fullName>
    </submittedName>
</protein>
<dbReference type="InterPro" id="IPR051198">
    <property type="entry name" value="BchE-like"/>
</dbReference>
<dbReference type="SFLD" id="SFLDG01082">
    <property type="entry name" value="B12-binding_domain_containing"/>
    <property type="match status" value="1"/>
</dbReference>
<proteinExistence type="predicted"/>
<evidence type="ECO:0000256" key="3">
    <source>
        <dbReference type="ARBA" id="ARBA00022723"/>
    </source>
</evidence>
<evidence type="ECO:0000256" key="4">
    <source>
        <dbReference type="ARBA" id="ARBA00023004"/>
    </source>
</evidence>
<dbReference type="SUPFAM" id="SSF52242">
    <property type="entry name" value="Cobalamin (vitamin B12)-binding domain"/>
    <property type="match status" value="1"/>
</dbReference>
<evidence type="ECO:0000256" key="1">
    <source>
        <dbReference type="ARBA" id="ARBA00001966"/>
    </source>
</evidence>
<keyword evidence="5" id="KW-0411">Iron-sulfur</keyword>
<dbReference type="InterPro" id="IPR007197">
    <property type="entry name" value="rSAM"/>
</dbReference>
<dbReference type="InterPro" id="IPR023404">
    <property type="entry name" value="rSAM_horseshoe"/>
</dbReference>
<dbReference type="PROSITE" id="PS51918">
    <property type="entry name" value="RADICAL_SAM"/>
    <property type="match status" value="1"/>
</dbReference>
<evidence type="ECO:0000259" key="6">
    <source>
        <dbReference type="PROSITE" id="PS51918"/>
    </source>
</evidence>
<feature type="domain" description="Radical SAM core" evidence="6">
    <location>
        <begin position="182"/>
        <end position="408"/>
    </location>
</feature>
<comment type="caution">
    <text evidence="7">The sequence shown here is derived from an EMBL/GenBank/DDBJ whole genome shotgun (WGS) entry which is preliminary data.</text>
</comment>
<dbReference type="CDD" id="cd01335">
    <property type="entry name" value="Radical_SAM"/>
    <property type="match status" value="1"/>
</dbReference>
<keyword evidence="3" id="KW-0479">Metal-binding</keyword>
<evidence type="ECO:0000313" key="7">
    <source>
        <dbReference type="EMBL" id="SIN76477.1"/>
    </source>
</evidence>
<organism evidence="7 8">
    <name type="scientific">Acetomicrobium flavidum</name>
    <dbReference type="NCBI Taxonomy" id="49896"/>
    <lineage>
        <taxon>Bacteria</taxon>
        <taxon>Thermotogati</taxon>
        <taxon>Synergistota</taxon>
        <taxon>Synergistia</taxon>
        <taxon>Synergistales</taxon>
        <taxon>Acetomicrobiaceae</taxon>
        <taxon>Acetomicrobium</taxon>
    </lineage>
</organism>
<evidence type="ECO:0000256" key="2">
    <source>
        <dbReference type="ARBA" id="ARBA00022691"/>
    </source>
</evidence>